<reference evidence="2 3" key="1">
    <citation type="submission" date="2013-08" db="EMBL/GenBank/DDBJ databases">
        <authorList>
            <person name="Weinstock G."/>
            <person name="Sodergren E."/>
            <person name="Wylie T."/>
            <person name="Fulton L."/>
            <person name="Fulton R."/>
            <person name="Fronick C."/>
            <person name="O'Laughlin M."/>
            <person name="Godfrey J."/>
            <person name="Miner T."/>
            <person name="Herter B."/>
            <person name="Appelbaum E."/>
            <person name="Cordes M."/>
            <person name="Lek S."/>
            <person name="Wollam A."/>
            <person name="Pepin K.H."/>
            <person name="Palsikar V.B."/>
            <person name="Mitreva M."/>
            <person name="Wilson R.K."/>
        </authorList>
    </citation>
    <scope>NUCLEOTIDE SEQUENCE [LARGE SCALE GENOMIC DNA]</scope>
    <source>
        <strain evidence="2 3">ATCC 15930</strain>
    </source>
</reference>
<dbReference type="EMBL" id="JNGW01000097">
    <property type="protein sequence ID" value="KDR51681.1"/>
    <property type="molecule type" value="Genomic_DNA"/>
</dbReference>
<evidence type="ECO:0000256" key="1">
    <source>
        <dbReference type="SAM" id="Phobius"/>
    </source>
</evidence>
<dbReference type="AlphaFoldDB" id="A0A069QPD3"/>
<keyword evidence="3" id="KW-1185">Reference proteome</keyword>
<dbReference type="PATRIC" id="fig|1122985.7.peg.2373"/>
<dbReference type="HOGENOM" id="CLU_2736675_0_0_10"/>
<gene>
    <name evidence="2" type="ORF">HMPREF1991_02291</name>
</gene>
<evidence type="ECO:0000313" key="2">
    <source>
        <dbReference type="EMBL" id="KDR51681.1"/>
    </source>
</evidence>
<name>A0A069QPD3_HOYLO</name>
<keyword evidence="1" id="KW-1133">Transmembrane helix</keyword>
<comment type="caution">
    <text evidence="2">The sequence shown here is derived from an EMBL/GenBank/DDBJ whole genome shotgun (WGS) entry which is preliminary data.</text>
</comment>
<accession>A0A069QPD3</accession>
<keyword evidence="1" id="KW-0472">Membrane</keyword>
<sequence length="71" mass="8435">MKNVDKFLFDKIPFIVFVVILMELMMPILPLSSPSPYLKQGILTYRSHLLLLLIARQFNFAHKIRYTWKPV</sequence>
<keyword evidence="1" id="KW-0812">Transmembrane</keyword>
<dbReference type="Proteomes" id="UP000027442">
    <property type="component" value="Unassembled WGS sequence"/>
</dbReference>
<evidence type="ECO:0000313" key="3">
    <source>
        <dbReference type="Proteomes" id="UP000027442"/>
    </source>
</evidence>
<proteinExistence type="predicted"/>
<feature type="transmembrane region" description="Helical" evidence="1">
    <location>
        <begin position="12"/>
        <end position="31"/>
    </location>
</feature>
<protein>
    <submittedName>
        <fullName evidence="2">Uncharacterized protein</fullName>
    </submittedName>
</protein>
<organism evidence="2 3">
    <name type="scientific">Hoylesella loescheii DSM 19665 = JCM 12249 = ATCC 15930</name>
    <dbReference type="NCBI Taxonomy" id="1122985"/>
    <lineage>
        <taxon>Bacteria</taxon>
        <taxon>Pseudomonadati</taxon>
        <taxon>Bacteroidota</taxon>
        <taxon>Bacteroidia</taxon>
        <taxon>Bacteroidales</taxon>
        <taxon>Prevotellaceae</taxon>
        <taxon>Hoylesella</taxon>
    </lineage>
</organism>